<keyword evidence="2" id="KW-1185">Reference proteome</keyword>
<protein>
    <submittedName>
        <fullName evidence="1">Uncharacterized protein</fullName>
    </submittedName>
</protein>
<comment type="caution">
    <text evidence="1">The sequence shown here is derived from an EMBL/GenBank/DDBJ whole genome shotgun (WGS) entry which is preliminary data.</text>
</comment>
<proteinExistence type="predicted"/>
<sequence>MKVGHDVTGKTQHTVVEQTEDNPLTITVDIKEILTQLDIPIERWDEYNKRNIKEPHPKT</sequence>
<name>A0A559IVX4_9BACL</name>
<dbReference type="Proteomes" id="UP000318102">
    <property type="component" value="Unassembled WGS sequence"/>
</dbReference>
<dbReference type="RefSeq" id="WP_144986626.1">
    <property type="nucleotide sequence ID" value="NZ_VNJK01000001.1"/>
</dbReference>
<accession>A0A559IVX4</accession>
<organism evidence="1 2">
    <name type="scientific">Paenibacillus agilis</name>
    <dbReference type="NCBI Taxonomy" id="3020863"/>
    <lineage>
        <taxon>Bacteria</taxon>
        <taxon>Bacillati</taxon>
        <taxon>Bacillota</taxon>
        <taxon>Bacilli</taxon>
        <taxon>Bacillales</taxon>
        <taxon>Paenibacillaceae</taxon>
        <taxon>Paenibacillus</taxon>
    </lineage>
</organism>
<evidence type="ECO:0000313" key="2">
    <source>
        <dbReference type="Proteomes" id="UP000318102"/>
    </source>
</evidence>
<reference evidence="1 2" key="1">
    <citation type="submission" date="2019-07" db="EMBL/GenBank/DDBJ databases">
        <authorList>
            <person name="Kim J."/>
        </authorList>
    </citation>
    <scope>NUCLEOTIDE SEQUENCE [LARGE SCALE GENOMIC DNA]</scope>
    <source>
        <strain evidence="1 2">N4</strain>
    </source>
</reference>
<dbReference type="AlphaFoldDB" id="A0A559IVX4"/>
<gene>
    <name evidence="1" type="ORF">FPZ44_01165</name>
</gene>
<dbReference type="OrthoDB" id="9861787at2"/>
<dbReference type="EMBL" id="VNJK01000001">
    <property type="protein sequence ID" value="TVX91787.1"/>
    <property type="molecule type" value="Genomic_DNA"/>
</dbReference>
<evidence type="ECO:0000313" key="1">
    <source>
        <dbReference type="EMBL" id="TVX91787.1"/>
    </source>
</evidence>